<gene>
    <name evidence="1" type="ORF">BpHYR1_021962</name>
</gene>
<accession>A0A3M7QQ10</accession>
<proteinExistence type="predicted"/>
<reference evidence="1 2" key="1">
    <citation type="journal article" date="2018" name="Sci. Rep.">
        <title>Genomic signatures of local adaptation to the degree of environmental predictability in rotifers.</title>
        <authorList>
            <person name="Franch-Gras L."/>
            <person name="Hahn C."/>
            <person name="Garcia-Roger E.M."/>
            <person name="Carmona M.J."/>
            <person name="Serra M."/>
            <person name="Gomez A."/>
        </authorList>
    </citation>
    <scope>NUCLEOTIDE SEQUENCE [LARGE SCALE GENOMIC DNA]</scope>
    <source>
        <strain evidence="1">HYR1</strain>
    </source>
</reference>
<name>A0A3M7QQ10_BRAPC</name>
<evidence type="ECO:0000313" key="2">
    <source>
        <dbReference type="Proteomes" id="UP000276133"/>
    </source>
</evidence>
<protein>
    <submittedName>
        <fullName evidence="1">Uncharacterized protein</fullName>
    </submittedName>
</protein>
<keyword evidence="2" id="KW-1185">Reference proteome</keyword>
<dbReference type="EMBL" id="REGN01005490">
    <property type="protein sequence ID" value="RNA13161.1"/>
    <property type="molecule type" value="Genomic_DNA"/>
</dbReference>
<dbReference type="AlphaFoldDB" id="A0A3M7QQ10"/>
<sequence length="95" mass="11217">MKNIAIYLFFRKHICKLSWKCTEAGFYLSQQTLKLEYFITRSSCEKSFKVAKNKHADMFLAQTTLKKIGWKILEIKKNSIGKRKQFHLPTTKTIV</sequence>
<organism evidence="1 2">
    <name type="scientific">Brachionus plicatilis</name>
    <name type="common">Marine rotifer</name>
    <name type="synonym">Brachionus muelleri</name>
    <dbReference type="NCBI Taxonomy" id="10195"/>
    <lineage>
        <taxon>Eukaryota</taxon>
        <taxon>Metazoa</taxon>
        <taxon>Spiralia</taxon>
        <taxon>Gnathifera</taxon>
        <taxon>Rotifera</taxon>
        <taxon>Eurotatoria</taxon>
        <taxon>Monogononta</taxon>
        <taxon>Pseudotrocha</taxon>
        <taxon>Ploima</taxon>
        <taxon>Brachionidae</taxon>
        <taxon>Brachionus</taxon>
    </lineage>
</organism>
<comment type="caution">
    <text evidence="1">The sequence shown here is derived from an EMBL/GenBank/DDBJ whole genome shotgun (WGS) entry which is preliminary data.</text>
</comment>
<evidence type="ECO:0000313" key="1">
    <source>
        <dbReference type="EMBL" id="RNA13161.1"/>
    </source>
</evidence>
<dbReference type="Proteomes" id="UP000276133">
    <property type="component" value="Unassembled WGS sequence"/>
</dbReference>